<evidence type="ECO:0000313" key="1">
    <source>
        <dbReference type="EMBL" id="KAH3826504.1"/>
    </source>
</evidence>
<reference evidence="1" key="1">
    <citation type="journal article" date="2019" name="bioRxiv">
        <title>The Genome of the Zebra Mussel, Dreissena polymorpha: A Resource for Invasive Species Research.</title>
        <authorList>
            <person name="McCartney M.A."/>
            <person name="Auch B."/>
            <person name="Kono T."/>
            <person name="Mallez S."/>
            <person name="Zhang Y."/>
            <person name="Obille A."/>
            <person name="Becker A."/>
            <person name="Abrahante J.E."/>
            <person name="Garbe J."/>
            <person name="Badalamenti J.P."/>
            <person name="Herman A."/>
            <person name="Mangelson H."/>
            <person name="Liachko I."/>
            <person name="Sullivan S."/>
            <person name="Sone E.D."/>
            <person name="Koren S."/>
            <person name="Silverstein K.A.T."/>
            <person name="Beckman K.B."/>
            <person name="Gohl D.M."/>
        </authorList>
    </citation>
    <scope>NUCLEOTIDE SEQUENCE</scope>
    <source>
        <strain evidence="1">Duluth1</strain>
        <tissue evidence="1">Whole animal</tissue>
    </source>
</reference>
<organism evidence="1 2">
    <name type="scientific">Dreissena polymorpha</name>
    <name type="common">Zebra mussel</name>
    <name type="synonym">Mytilus polymorpha</name>
    <dbReference type="NCBI Taxonomy" id="45954"/>
    <lineage>
        <taxon>Eukaryota</taxon>
        <taxon>Metazoa</taxon>
        <taxon>Spiralia</taxon>
        <taxon>Lophotrochozoa</taxon>
        <taxon>Mollusca</taxon>
        <taxon>Bivalvia</taxon>
        <taxon>Autobranchia</taxon>
        <taxon>Heteroconchia</taxon>
        <taxon>Euheterodonta</taxon>
        <taxon>Imparidentia</taxon>
        <taxon>Neoheterodontei</taxon>
        <taxon>Myida</taxon>
        <taxon>Dreissenoidea</taxon>
        <taxon>Dreissenidae</taxon>
        <taxon>Dreissena</taxon>
    </lineage>
</organism>
<sequence length="126" mass="14051">MVEPMVVRGVVPVGSTRWTISQIGADMVAVEAFNHGIVTEIKPVIAEVVVIEVGVVQVVQQEEVKEIMVGEFNKELVRDSKVSTIAFSVERMAIFDQIAKSGELYKNVTHVRKWGIAKQNVLIYNR</sequence>
<reference evidence="1" key="2">
    <citation type="submission" date="2020-11" db="EMBL/GenBank/DDBJ databases">
        <authorList>
            <person name="McCartney M.A."/>
            <person name="Auch B."/>
            <person name="Kono T."/>
            <person name="Mallez S."/>
            <person name="Becker A."/>
            <person name="Gohl D.M."/>
            <person name="Silverstein K.A.T."/>
            <person name="Koren S."/>
            <person name="Bechman K.B."/>
            <person name="Herman A."/>
            <person name="Abrahante J.E."/>
            <person name="Garbe J."/>
        </authorList>
    </citation>
    <scope>NUCLEOTIDE SEQUENCE</scope>
    <source>
        <strain evidence="1">Duluth1</strain>
        <tissue evidence="1">Whole animal</tissue>
    </source>
</reference>
<comment type="caution">
    <text evidence="1">The sequence shown here is derived from an EMBL/GenBank/DDBJ whole genome shotgun (WGS) entry which is preliminary data.</text>
</comment>
<dbReference type="AlphaFoldDB" id="A0A9D4JXD1"/>
<accession>A0A9D4JXD1</accession>
<proteinExistence type="predicted"/>
<gene>
    <name evidence="1" type="ORF">DPMN_128410</name>
</gene>
<dbReference type="Proteomes" id="UP000828390">
    <property type="component" value="Unassembled WGS sequence"/>
</dbReference>
<protein>
    <submittedName>
        <fullName evidence="1">Uncharacterized protein</fullName>
    </submittedName>
</protein>
<keyword evidence="2" id="KW-1185">Reference proteome</keyword>
<dbReference type="EMBL" id="JAIWYP010000005">
    <property type="protein sequence ID" value="KAH3826504.1"/>
    <property type="molecule type" value="Genomic_DNA"/>
</dbReference>
<name>A0A9D4JXD1_DREPO</name>
<evidence type="ECO:0000313" key="2">
    <source>
        <dbReference type="Proteomes" id="UP000828390"/>
    </source>
</evidence>